<dbReference type="GeneID" id="11594212"/>
<keyword evidence="2" id="KW-0396">Initiation factor</keyword>
<dbReference type="Gene3D" id="3.40.50.10470">
    <property type="entry name" value="Translation initiation factor eif-2b, domain 2"/>
    <property type="match status" value="1"/>
</dbReference>
<dbReference type="BioCyc" id="PSP1104324:GJSN-2555-MONOMER"/>
<dbReference type="Proteomes" id="UP000005867">
    <property type="component" value="Chromosome"/>
</dbReference>
<gene>
    <name evidence="2" type="ORF">P186_2611</name>
</gene>
<comment type="similarity">
    <text evidence="1">Belongs to the eIF-2B alpha/beta/delta subunits family.</text>
</comment>
<dbReference type="InterPro" id="IPR042529">
    <property type="entry name" value="IF_2B-like_C"/>
</dbReference>
<evidence type="ECO:0000256" key="1">
    <source>
        <dbReference type="RuleBase" id="RU003814"/>
    </source>
</evidence>
<dbReference type="AlphaFoldDB" id="G7VDL6"/>
<sequence>MDELSREWVRGASWYLEKAVEIVTNSDNPVAQAEELRRVRPGMAPLDFLYLVLKRAEDAGVDPRSAAVAVLRYAEEARRRLDEAIVNSGFCPRRIATISLSRAVARFLELAGRCVKRLYLAESRPGVEFPEAYRTYSKYVEVVPVTDSAVGALEYDAAVVGLDGLYQDAAVNKVGTLPLLAAARAIGARAVAVFESYKAVPLPAPRPMEVEADVWGVRARVPLFDRAPPDLIDLFITDLGASAELEADPVFDTVLKKVFKLVVG</sequence>
<dbReference type="STRING" id="1104324.P186_2611"/>
<dbReference type="InterPro" id="IPR000649">
    <property type="entry name" value="IF-2B-related"/>
</dbReference>
<dbReference type="RefSeq" id="WP_014289820.1">
    <property type="nucleotide sequence ID" value="NC_016645.1"/>
</dbReference>
<dbReference type="Pfam" id="PF01008">
    <property type="entry name" value="IF-2B"/>
    <property type="match status" value="1"/>
</dbReference>
<keyword evidence="2" id="KW-0648">Protein biosynthesis</keyword>
<dbReference type="OrthoDB" id="27639at2157"/>
<name>G7VDL6_9CREN</name>
<dbReference type="EMBL" id="CP003098">
    <property type="protein sequence ID" value="AET33995.1"/>
    <property type="molecule type" value="Genomic_DNA"/>
</dbReference>
<organism evidence="2 3">
    <name type="scientific">Pyrobaculum ferrireducens</name>
    <dbReference type="NCBI Taxonomy" id="1104324"/>
    <lineage>
        <taxon>Archaea</taxon>
        <taxon>Thermoproteota</taxon>
        <taxon>Thermoprotei</taxon>
        <taxon>Thermoproteales</taxon>
        <taxon>Thermoproteaceae</taxon>
        <taxon>Pyrobaculum</taxon>
    </lineage>
</organism>
<accession>G7VDL6</accession>
<dbReference type="SUPFAM" id="SSF100950">
    <property type="entry name" value="NagB/RpiA/CoA transferase-like"/>
    <property type="match status" value="1"/>
</dbReference>
<dbReference type="GO" id="GO:0003743">
    <property type="term" value="F:translation initiation factor activity"/>
    <property type="evidence" value="ECO:0007669"/>
    <property type="project" value="UniProtKB-KW"/>
</dbReference>
<evidence type="ECO:0000313" key="2">
    <source>
        <dbReference type="EMBL" id="AET33995.1"/>
    </source>
</evidence>
<proteinExistence type="inferred from homology"/>
<dbReference type="HOGENOM" id="CLU_085263_0_0_2"/>
<reference evidence="2 3" key="1">
    <citation type="journal article" date="2012" name="J. Bacteriol.">
        <title>Complete genome sequence of strain 1860, a crenarchaeon of the genus pyrobaculum able to grow with various electron acceptors.</title>
        <authorList>
            <person name="Mardanov A.V."/>
            <person name="Gumerov V.M."/>
            <person name="Slobodkina G.B."/>
            <person name="Beletsky A.V."/>
            <person name="Bonch-Osmolovskaya E.A."/>
            <person name="Ravin N.V."/>
            <person name="Skryabin K.G."/>
        </authorList>
    </citation>
    <scope>NUCLEOTIDE SEQUENCE [LARGE SCALE GENOMIC DNA]</scope>
    <source>
        <strain evidence="2 3">1860</strain>
    </source>
</reference>
<keyword evidence="3" id="KW-1185">Reference proteome</keyword>
<dbReference type="InterPro" id="IPR037171">
    <property type="entry name" value="NagB/RpiA_transferase-like"/>
</dbReference>
<dbReference type="KEGG" id="pyr:P186_2611"/>
<evidence type="ECO:0000313" key="3">
    <source>
        <dbReference type="Proteomes" id="UP000005867"/>
    </source>
</evidence>
<protein>
    <submittedName>
        <fullName evidence="2">Translation initiation factor aIF-2B subunit, conjectural</fullName>
    </submittedName>
</protein>
<dbReference type="eggNOG" id="arCOG01125">
    <property type="taxonomic scope" value="Archaea"/>
</dbReference>